<dbReference type="SUPFAM" id="SSF57850">
    <property type="entry name" value="RING/U-box"/>
    <property type="match status" value="1"/>
</dbReference>
<comment type="pathway">
    <text evidence="2">Protein modification; protein ubiquitination.</text>
</comment>
<dbReference type="InterPro" id="IPR000225">
    <property type="entry name" value="Armadillo"/>
</dbReference>
<dbReference type="FunFam" id="3.30.40.10:FF:000491">
    <property type="entry name" value="RING-type E3 ubiquitin transferase"/>
    <property type="match status" value="1"/>
</dbReference>
<dbReference type="SMART" id="SM00504">
    <property type="entry name" value="Ubox"/>
    <property type="match status" value="1"/>
</dbReference>
<keyword evidence="10" id="KW-1185">Reference proteome</keyword>
<dbReference type="PROSITE" id="PS50176">
    <property type="entry name" value="ARM_REPEAT"/>
    <property type="match status" value="2"/>
</dbReference>
<accession>A0AAD6ETL9</accession>
<dbReference type="InterPro" id="IPR013083">
    <property type="entry name" value="Znf_RING/FYVE/PHD"/>
</dbReference>
<sequence>MQGLLHNQGRMLAPQEADHSPGSSVIAEPPAEFLCPISGSLMGDPVSVPSGQVFERACIQACAALSFTPPSSGLDLSRYSPTSPLPLIPNVPLKNAILNWCARLGFPPPPPLSPHTARDIVRRLMLSHPLPSAIPTAPPQSSSRPYQAADDQYSGASSASPASSSTSSSNHHSRSTSSFSSSYDHCAPEQKVVPQIPTSPIRSDSFDENSLNGLPDADPSQQESVMMALRQATRENPARRKSLCTPCLLAALRPMLLSDNPVIQINAAAAMVNLSLETENKVRIVRSGAVSPLVEVLKGGHPEARDHAAGAIYSLALEDENRAAIGVLGAIPPLLYLFADDSADYRARREAGMALYYVSLGDMNRNKIARASGAVRSILALAGIRDGAAPAEAAAIRKLSLMVLANLAGCTDGRAVLMDSGAVAVVAGLMNEGVVSPGSAEEEYCLSALYGLSRGSLRFRGLARAAGVEAVLMRVAEEGGEGTMRREMAKRTLRAMRGEDDEAAAAAAAAGLVFGGNYDDGNVVSEGMMSFRRRPKDYGSNTTKF</sequence>
<dbReference type="PANTHER" id="PTHR23315:SF339">
    <property type="entry name" value="U-BOX DOMAIN-CONTAINING PROTEIN 40"/>
    <property type="match status" value="1"/>
</dbReference>
<protein>
    <recommendedName>
        <fullName evidence="3">RING-type E3 ubiquitin transferase</fullName>
        <ecNumber evidence="3">2.3.2.27</ecNumber>
    </recommendedName>
</protein>
<dbReference type="Proteomes" id="UP001210211">
    <property type="component" value="Unassembled WGS sequence"/>
</dbReference>
<dbReference type="GO" id="GO:0016567">
    <property type="term" value="P:protein ubiquitination"/>
    <property type="evidence" value="ECO:0007669"/>
    <property type="project" value="InterPro"/>
</dbReference>
<comment type="caution">
    <text evidence="9">The sequence shown here is derived from an EMBL/GenBank/DDBJ whole genome shotgun (WGS) entry which is preliminary data.</text>
</comment>
<gene>
    <name evidence="9" type="ORF">LUZ61_004334</name>
</gene>
<evidence type="ECO:0000256" key="4">
    <source>
        <dbReference type="ARBA" id="ARBA00022679"/>
    </source>
</evidence>
<feature type="repeat" description="ARM" evidence="6">
    <location>
        <begin position="329"/>
        <end position="373"/>
    </location>
</feature>
<evidence type="ECO:0000259" key="8">
    <source>
        <dbReference type="PROSITE" id="PS51698"/>
    </source>
</evidence>
<name>A0AAD6ETL9_9POAL</name>
<reference evidence="9 10" key="1">
    <citation type="journal article" date="2022" name="Cell">
        <title>Repeat-based holocentromeres influence genome architecture and karyotype evolution.</title>
        <authorList>
            <person name="Hofstatter P.G."/>
            <person name="Thangavel G."/>
            <person name="Lux T."/>
            <person name="Neumann P."/>
            <person name="Vondrak T."/>
            <person name="Novak P."/>
            <person name="Zhang M."/>
            <person name="Costa L."/>
            <person name="Castellani M."/>
            <person name="Scott A."/>
            <person name="Toegelov H."/>
            <person name="Fuchs J."/>
            <person name="Mata-Sucre Y."/>
            <person name="Dias Y."/>
            <person name="Vanzela A.L.L."/>
            <person name="Huettel B."/>
            <person name="Almeida C.C.S."/>
            <person name="Simkova H."/>
            <person name="Souza G."/>
            <person name="Pedrosa-Harand A."/>
            <person name="Macas J."/>
            <person name="Mayer K.F.X."/>
            <person name="Houben A."/>
            <person name="Marques A."/>
        </authorList>
    </citation>
    <scope>NUCLEOTIDE SEQUENCE [LARGE SCALE GENOMIC DNA]</scope>
    <source>
        <strain evidence="9">RhyTen1mFocal</strain>
    </source>
</reference>
<comment type="catalytic activity">
    <reaction evidence="1">
        <text>S-ubiquitinyl-[E2 ubiquitin-conjugating enzyme]-L-cysteine + [acceptor protein]-L-lysine = [E2 ubiquitin-conjugating enzyme]-L-cysteine + N(6)-ubiquitinyl-[acceptor protein]-L-lysine.</text>
        <dbReference type="EC" id="2.3.2.27"/>
    </reaction>
</comment>
<evidence type="ECO:0000313" key="10">
    <source>
        <dbReference type="Proteomes" id="UP001210211"/>
    </source>
</evidence>
<dbReference type="GO" id="GO:0061630">
    <property type="term" value="F:ubiquitin protein ligase activity"/>
    <property type="evidence" value="ECO:0007669"/>
    <property type="project" value="UniProtKB-EC"/>
</dbReference>
<feature type="domain" description="U-box" evidence="8">
    <location>
        <begin position="28"/>
        <end position="107"/>
    </location>
</feature>
<proteinExistence type="predicted"/>
<evidence type="ECO:0000256" key="1">
    <source>
        <dbReference type="ARBA" id="ARBA00000900"/>
    </source>
</evidence>
<evidence type="ECO:0000313" key="9">
    <source>
        <dbReference type="EMBL" id="KAJ3700629.1"/>
    </source>
</evidence>
<feature type="region of interest" description="Disordered" evidence="7">
    <location>
        <begin position="131"/>
        <end position="221"/>
    </location>
</feature>
<dbReference type="Pfam" id="PF04564">
    <property type="entry name" value="U-box"/>
    <property type="match status" value="1"/>
</dbReference>
<feature type="repeat" description="ARM" evidence="6">
    <location>
        <begin position="288"/>
        <end position="325"/>
    </location>
</feature>
<evidence type="ECO:0000256" key="7">
    <source>
        <dbReference type="SAM" id="MobiDB-lite"/>
    </source>
</evidence>
<dbReference type="SMART" id="SM00185">
    <property type="entry name" value="ARM"/>
    <property type="match status" value="4"/>
</dbReference>
<dbReference type="PROSITE" id="PS51698">
    <property type="entry name" value="U_BOX"/>
    <property type="match status" value="1"/>
</dbReference>
<dbReference type="InterPro" id="IPR003613">
    <property type="entry name" value="Ubox_domain"/>
</dbReference>
<dbReference type="InterPro" id="IPR016024">
    <property type="entry name" value="ARM-type_fold"/>
</dbReference>
<organism evidence="9 10">
    <name type="scientific">Rhynchospora tenuis</name>
    <dbReference type="NCBI Taxonomy" id="198213"/>
    <lineage>
        <taxon>Eukaryota</taxon>
        <taxon>Viridiplantae</taxon>
        <taxon>Streptophyta</taxon>
        <taxon>Embryophyta</taxon>
        <taxon>Tracheophyta</taxon>
        <taxon>Spermatophyta</taxon>
        <taxon>Magnoliopsida</taxon>
        <taxon>Liliopsida</taxon>
        <taxon>Poales</taxon>
        <taxon>Cyperaceae</taxon>
        <taxon>Cyperoideae</taxon>
        <taxon>Rhynchosporeae</taxon>
        <taxon>Rhynchospora</taxon>
    </lineage>
</organism>
<evidence type="ECO:0000256" key="3">
    <source>
        <dbReference type="ARBA" id="ARBA00012483"/>
    </source>
</evidence>
<dbReference type="EMBL" id="JAMRDG010000001">
    <property type="protein sequence ID" value="KAJ3700629.1"/>
    <property type="molecule type" value="Genomic_DNA"/>
</dbReference>
<dbReference type="SUPFAM" id="SSF48371">
    <property type="entry name" value="ARM repeat"/>
    <property type="match status" value="1"/>
</dbReference>
<evidence type="ECO:0000256" key="5">
    <source>
        <dbReference type="ARBA" id="ARBA00022786"/>
    </source>
</evidence>
<feature type="region of interest" description="Disordered" evidence="7">
    <location>
        <begin position="1"/>
        <end position="23"/>
    </location>
</feature>
<evidence type="ECO:0000256" key="6">
    <source>
        <dbReference type="PROSITE-ProRule" id="PRU00259"/>
    </source>
</evidence>
<dbReference type="FunFam" id="1.25.10.10:FF:000285">
    <property type="entry name" value="RING-type E3 ubiquitin transferase"/>
    <property type="match status" value="1"/>
</dbReference>
<dbReference type="InterPro" id="IPR011989">
    <property type="entry name" value="ARM-like"/>
</dbReference>
<dbReference type="Gene3D" id="1.25.10.10">
    <property type="entry name" value="Leucine-rich Repeat Variant"/>
    <property type="match status" value="2"/>
</dbReference>
<dbReference type="Pfam" id="PF00514">
    <property type="entry name" value="Arm"/>
    <property type="match status" value="1"/>
</dbReference>
<keyword evidence="5" id="KW-0833">Ubl conjugation pathway</keyword>
<dbReference type="Gene3D" id="3.30.40.10">
    <property type="entry name" value="Zinc/RING finger domain, C3HC4 (zinc finger)"/>
    <property type="match status" value="1"/>
</dbReference>
<dbReference type="AlphaFoldDB" id="A0AAD6ETL9"/>
<dbReference type="EC" id="2.3.2.27" evidence="3"/>
<evidence type="ECO:0000256" key="2">
    <source>
        <dbReference type="ARBA" id="ARBA00004906"/>
    </source>
</evidence>
<feature type="compositionally biased region" description="Low complexity" evidence="7">
    <location>
        <begin position="154"/>
        <end position="182"/>
    </location>
</feature>
<dbReference type="PANTHER" id="PTHR23315">
    <property type="entry name" value="U BOX DOMAIN-CONTAINING"/>
    <property type="match status" value="1"/>
</dbReference>
<keyword evidence="4" id="KW-0808">Transferase</keyword>
<feature type="compositionally biased region" description="Polar residues" evidence="7">
    <location>
        <begin position="196"/>
        <end position="212"/>
    </location>
</feature>